<accession>A0A0K2GE52</accession>
<gene>
    <name evidence="1" type="ORF">NITMOv2_2832</name>
</gene>
<proteinExistence type="predicted"/>
<evidence type="ECO:0000313" key="2">
    <source>
        <dbReference type="Proteomes" id="UP000069205"/>
    </source>
</evidence>
<dbReference type="STRING" id="42253.NITMOv2_2832"/>
<name>A0A0K2GE52_NITMO</name>
<reference evidence="1 2" key="1">
    <citation type="journal article" date="2015" name="Proc. Natl. Acad. Sci. U.S.A.">
        <title>Expanded metabolic versatility of ubiquitous nitrite-oxidizing bacteria from the genus Nitrospira.</title>
        <authorList>
            <person name="Koch H."/>
            <person name="Lucker S."/>
            <person name="Albertsen M."/>
            <person name="Kitzinger K."/>
            <person name="Herbold C."/>
            <person name="Spieck E."/>
            <person name="Nielsen P.H."/>
            <person name="Wagner M."/>
            <person name="Daims H."/>
        </authorList>
    </citation>
    <scope>NUCLEOTIDE SEQUENCE [LARGE SCALE GENOMIC DNA]</scope>
    <source>
        <strain evidence="1 2">NSP M-1</strain>
    </source>
</reference>
<keyword evidence="2" id="KW-1185">Reference proteome</keyword>
<dbReference type="Proteomes" id="UP000069205">
    <property type="component" value="Chromosome"/>
</dbReference>
<sequence>MFTYPRGLSPTGQTVGAGALLAATPKGAEREFRGLGAAVRWRQSCTTSSAPTP</sequence>
<dbReference type="AlphaFoldDB" id="A0A0K2GE52"/>
<evidence type="ECO:0000313" key="1">
    <source>
        <dbReference type="EMBL" id="ALA59240.1"/>
    </source>
</evidence>
<dbReference type="EMBL" id="CP011801">
    <property type="protein sequence ID" value="ALA59240.1"/>
    <property type="molecule type" value="Genomic_DNA"/>
</dbReference>
<dbReference type="KEGG" id="nmv:NITMOv2_2832"/>
<dbReference type="PATRIC" id="fig|42253.5.peg.2799"/>
<protein>
    <submittedName>
        <fullName evidence="1">Uncharacterized protein</fullName>
    </submittedName>
</protein>
<organism evidence="1 2">
    <name type="scientific">Nitrospira moscoviensis</name>
    <dbReference type="NCBI Taxonomy" id="42253"/>
    <lineage>
        <taxon>Bacteria</taxon>
        <taxon>Pseudomonadati</taxon>
        <taxon>Nitrospirota</taxon>
        <taxon>Nitrospiria</taxon>
        <taxon>Nitrospirales</taxon>
        <taxon>Nitrospiraceae</taxon>
        <taxon>Nitrospira</taxon>
    </lineage>
</organism>